<proteinExistence type="predicted"/>
<organism evidence="1">
    <name type="scientific">Siphoviridae sp. ctL0q1</name>
    <dbReference type="NCBI Taxonomy" id="2825449"/>
    <lineage>
        <taxon>Viruses</taxon>
        <taxon>Duplodnaviria</taxon>
        <taxon>Heunggongvirae</taxon>
        <taxon>Uroviricota</taxon>
        <taxon>Caudoviricetes</taxon>
    </lineage>
</organism>
<evidence type="ECO:0000313" key="1">
    <source>
        <dbReference type="EMBL" id="DAE06918.1"/>
    </source>
</evidence>
<dbReference type="EMBL" id="BK015443">
    <property type="protein sequence ID" value="DAE06918.1"/>
    <property type="molecule type" value="Genomic_DNA"/>
</dbReference>
<reference evidence="1" key="1">
    <citation type="journal article" date="2021" name="Proc. Natl. Acad. Sci. U.S.A.">
        <title>A Catalog of Tens of Thousands of Viruses from Human Metagenomes Reveals Hidden Associations with Chronic Diseases.</title>
        <authorList>
            <person name="Tisza M.J."/>
            <person name="Buck C.B."/>
        </authorList>
    </citation>
    <scope>NUCLEOTIDE SEQUENCE</scope>
    <source>
        <strain evidence="1">CtL0q1</strain>
    </source>
</reference>
<accession>A0A8S5PIN1</accession>
<sequence>MKNIIERVNLLLFIIYSHHSSDPRNKRPVIRQVFYSPILFTVY</sequence>
<name>A0A8S5PIN1_9CAUD</name>
<protein>
    <submittedName>
        <fullName evidence="1">Uncharacterized protein</fullName>
    </submittedName>
</protein>